<sequence>MNALGLSNQYTTKYLVSQENIQIIKYEANYNKKDKIKDIYFVFNNDIKFLTRSPSSLIDAISRLGGILAIIQFKFIIEWVNKRQLKKQLDSENISVLAPKTIGFTHVRDRSITDMTQFTKDDISSSDATDGPKVTLKPKPTLGSMFSIESIMSIQEQISKMDKYGVGEEKRQEKQSVGVEMLVQKMAQMEREMQVQKERQQMLENIIIELKSKQS</sequence>
<keyword evidence="1" id="KW-0175">Coiled coil</keyword>
<evidence type="ECO:0000313" key="3">
    <source>
        <dbReference type="Proteomes" id="UP000785679"/>
    </source>
</evidence>
<proteinExistence type="predicted"/>
<organism evidence="2 3">
    <name type="scientific">Halteria grandinella</name>
    <dbReference type="NCBI Taxonomy" id="5974"/>
    <lineage>
        <taxon>Eukaryota</taxon>
        <taxon>Sar</taxon>
        <taxon>Alveolata</taxon>
        <taxon>Ciliophora</taxon>
        <taxon>Intramacronucleata</taxon>
        <taxon>Spirotrichea</taxon>
        <taxon>Stichotrichia</taxon>
        <taxon>Sporadotrichida</taxon>
        <taxon>Halteriidae</taxon>
        <taxon>Halteria</taxon>
    </lineage>
</organism>
<gene>
    <name evidence="2" type="ORF">FGO68_gene6522</name>
</gene>
<keyword evidence="3" id="KW-1185">Reference proteome</keyword>
<dbReference type="AlphaFoldDB" id="A0A8J8NRV7"/>
<dbReference type="Proteomes" id="UP000785679">
    <property type="component" value="Unassembled WGS sequence"/>
</dbReference>
<feature type="coiled-coil region" evidence="1">
    <location>
        <begin position="179"/>
        <end position="206"/>
    </location>
</feature>
<comment type="caution">
    <text evidence="2">The sequence shown here is derived from an EMBL/GenBank/DDBJ whole genome shotgun (WGS) entry which is preliminary data.</text>
</comment>
<accession>A0A8J8NRV7</accession>
<reference evidence="2" key="1">
    <citation type="submission" date="2019-06" db="EMBL/GenBank/DDBJ databases">
        <authorList>
            <person name="Zheng W."/>
        </authorList>
    </citation>
    <scope>NUCLEOTIDE SEQUENCE</scope>
    <source>
        <strain evidence="2">QDHG01</strain>
    </source>
</reference>
<evidence type="ECO:0000313" key="2">
    <source>
        <dbReference type="EMBL" id="TNV79075.1"/>
    </source>
</evidence>
<evidence type="ECO:0000256" key="1">
    <source>
        <dbReference type="SAM" id="Coils"/>
    </source>
</evidence>
<dbReference type="EMBL" id="RRYP01009431">
    <property type="protein sequence ID" value="TNV79075.1"/>
    <property type="molecule type" value="Genomic_DNA"/>
</dbReference>
<protein>
    <submittedName>
        <fullName evidence="2">Uncharacterized protein</fullName>
    </submittedName>
</protein>
<name>A0A8J8NRV7_HALGN</name>